<dbReference type="PROSITE" id="PS00201">
    <property type="entry name" value="FLAVODOXIN"/>
    <property type="match status" value="1"/>
</dbReference>
<dbReference type="PROSITE" id="PS50902">
    <property type="entry name" value="FLAVODOXIN_LIKE"/>
    <property type="match status" value="1"/>
</dbReference>
<accession>A0ABS5BZ63</accession>
<comment type="cofactor">
    <cofactor evidence="1">
        <name>FMN</name>
        <dbReference type="ChEBI" id="CHEBI:58210"/>
    </cofactor>
</comment>
<evidence type="ECO:0000313" key="3">
    <source>
        <dbReference type="EMBL" id="MBP3959020.1"/>
    </source>
</evidence>
<dbReference type="Pfam" id="PF03358">
    <property type="entry name" value="FMN_red"/>
    <property type="match status" value="1"/>
</dbReference>
<evidence type="ECO:0000313" key="4">
    <source>
        <dbReference type="Proteomes" id="UP000676565"/>
    </source>
</evidence>
<dbReference type="SUPFAM" id="SSF52218">
    <property type="entry name" value="Flavoproteins"/>
    <property type="match status" value="1"/>
</dbReference>
<proteinExistence type="predicted"/>
<organism evidence="3 4">
    <name type="scientific">Gemmata palustris</name>
    <dbReference type="NCBI Taxonomy" id="2822762"/>
    <lineage>
        <taxon>Bacteria</taxon>
        <taxon>Pseudomonadati</taxon>
        <taxon>Planctomycetota</taxon>
        <taxon>Planctomycetia</taxon>
        <taxon>Gemmatales</taxon>
        <taxon>Gemmataceae</taxon>
        <taxon>Gemmata</taxon>
    </lineage>
</organism>
<name>A0ABS5BZ63_9BACT</name>
<dbReference type="Gene3D" id="3.40.50.360">
    <property type="match status" value="1"/>
</dbReference>
<reference evidence="3 4" key="1">
    <citation type="submission" date="2021-04" db="EMBL/GenBank/DDBJ databases">
        <authorList>
            <person name="Ivanova A."/>
        </authorList>
    </citation>
    <scope>NUCLEOTIDE SEQUENCE [LARGE SCALE GENOMIC DNA]</scope>
    <source>
        <strain evidence="3 4">G18</strain>
    </source>
</reference>
<gene>
    <name evidence="3" type="ORF">J8F10_27570</name>
</gene>
<dbReference type="PANTHER" id="PTHR30546:SF23">
    <property type="entry name" value="FLAVOPROTEIN-LIKE PROTEIN YCP4-RELATED"/>
    <property type="match status" value="1"/>
</dbReference>
<dbReference type="InterPro" id="IPR005025">
    <property type="entry name" value="FMN_Rdtase-like_dom"/>
</dbReference>
<dbReference type="InterPro" id="IPR008254">
    <property type="entry name" value="Flavodoxin/NO_synth"/>
</dbReference>
<dbReference type="PANTHER" id="PTHR30546">
    <property type="entry name" value="FLAVODOXIN-RELATED PROTEIN WRBA-RELATED"/>
    <property type="match status" value="1"/>
</dbReference>
<evidence type="ECO:0000259" key="2">
    <source>
        <dbReference type="PROSITE" id="PS50902"/>
    </source>
</evidence>
<sequence>MATVAIVYFSGQGHTHQLAEAVAEGAKGVSGTTVELVRLVGADIVEGRWKNPSVMAKLAAADAIVFGTPTYMGGYAAQFKAFIDTSSEVWMAQGWKDKIAAAFTHSQNLSGDKQSTLIGLWVNAMQHSMVWVSPGIKVEGYEADKLNRLAGYGGVMAQTAWGQEKVNEGDRKTAVLLGQRVAETAVRWVKGK</sequence>
<protein>
    <submittedName>
        <fullName evidence="3">Flavodoxin family protein</fullName>
    </submittedName>
</protein>
<dbReference type="InterPro" id="IPR029039">
    <property type="entry name" value="Flavoprotein-like_sf"/>
</dbReference>
<dbReference type="Proteomes" id="UP000676565">
    <property type="component" value="Unassembled WGS sequence"/>
</dbReference>
<keyword evidence="4" id="KW-1185">Reference proteome</keyword>
<dbReference type="EMBL" id="JAGKQQ010000001">
    <property type="protein sequence ID" value="MBP3959020.1"/>
    <property type="molecule type" value="Genomic_DNA"/>
</dbReference>
<comment type="caution">
    <text evidence="3">The sequence shown here is derived from an EMBL/GenBank/DDBJ whole genome shotgun (WGS) entry which is preliminary data.</text>
</comment>
<dbReference type="InterPro" id="IPR001226">
    <property type="entry name" value="Flavodoxin_CS"/>
</dbReference>
<evidence type="ECO:0000256" key="1">
    <source>
        <dbReference type="ARBA" id="ARBA00001917"/>
    </source>
</evidence>
<feature type="domain" description="Flavodoxin-like" evidence="2">
    <location>
        <begin position="4"/>
        <end position="192"/>
    </location>
</feature>
<dbReference type="RefSeq" id="WP_210659505.1">
    <property type="nucleotide sequence ID" value="NZ_JAGKQQ010000001.1"/>
</dbReference>